<evidence type="ECO:0000313" key="2">
    <source>
        <dbReference type="EMBL" id="SFE32183.1"/>
    </source>
</evidence>
<protein>
    <submittedName>
        <fullName evidence="2">Putative redox protein</fullName>
    </submittedName>
</protein>
<feature type="domain" description="Peptidase S9 prolyl oligopeptidase catalytic" evidence="1">
    <location>
        <begin position="77"/>
        <end position="227"/>
    </location>
</feature>
<name>A0A1I1ZNP4_9FIRM</name>
<gene>
    <name evidence="2" type="ORF">SAMN05216245_10415</name>
</gene>
<keyword evidence="3" id="KW-1185">Reference proteome</keyword>
<dbReference type="STRING" id="1123323.SAMN05216245_10415"/>
<dbReference type="RefSeq" id="WP_093913072.1">
    <property type="nucleotide sequence ID" value="NZ_FONL01000004.1"/>
</dbReference>
<evidence type="ECO:0000259" key="1">
    <source>
        <dbReference type="Pfam" id="PF00326"/>
    </source>
</evidence>
<proteinExistence type="predicted"/>
<dbReference type="InterPro" id="IPR001375">
    <property type="entry name" value="Peptidase_S9_cat"/>
</dbReference>
<organism evidence="2 3">
    <name type="scientific">Succiniclasticum ruminis DSM 9236</name>
    <dbReference type="NCBI Taxonomy" id="1123323"/>
    <lineage>
        <taxon>Bacteria</taxon>
        <taxon>Bacillati</taxon>
        <taxon>Bacillota</taxon>
        <taxon>Negativicutes</taxon>
        <taxon>Acidaminococcales</taxon>
        <taxon>Acidaminococcaceae</taxon>
        <taxon>Succiniclasticum</taxon>
    </lineage>
</organism>
<dbReference type="Proteomes" id="UP000198896">
    <property type="component" value="Unassembled WGS sequence"/>
</dbReference>
<dbReference type="GO" id="GO:0008236">
    <property type="term" value="F:serine-type peptidase activity"/>
    <property type="evidence" value="ECO:0007669"/>
    <property type="project" value="InterPro"/>
</dbReference>
<dbReference type="OrthoDB" id="9780269at2"/>
<dbReference type="SUPFAM" id="SSF53474">
    <property type="entry name" value="alpha/beta-Hydrolases"/>
    <property type="match status" value="1"/>
</dbReference>
<dbReference type="Gene3D" id="3.40.50.1820">
    <property type="entry name" value="alpha/beta hydrolase"/>
    <property type="match status" value="1"/>
</dbReference>
<dbReference type="Pfam" id="PF00326">
    <property type="entry name" value="Peptidase_S9"/>
    <property type="match status" value="1"/>
</dbReference>
<evidence type="ECO:0000313" key="3">
    <source>
        <dbReference type="Proteomes" id="UP000198896"/>
    </source>
</evidence>
<dbReference type="InterPro" id="IPR029058">
    <property type="entry name" value="AB_hydrolase_fold"/>
</dbReference>
<sequence length="248" mass="27540">MRQNFTIAGPFGKLSGVINLCGEELGRRHVLVMAHGFRGSMDGAGRAATLADEIGENICSVVRFNFSWCTMLSNQVAELKAVLDFVRETMQPEKVFLLGRSFGGATCIVTACGGENAYRPYGMVLWSAPNSLKQTFIQVLGEDAFQEALHGKTIVLDDERGHDEIPAAFVTDLFHYDVAELLKKWKKGPLLIIHGENDTTVTPDQAKENFEIAGGEKQLHYMEGDNHHLDLRFKEAGELVKSWLKKNI</sequence>
<dbReference type="AlphaFoldDB" id="A0A1I1ZNP4"/>
<accession>A0A1I1ZNP4</accession>
<dbReference type="EMBL" id="FONL01000004">
    <property type="protein sequence ID" value="SFE32183.1"/>
    <property type="molecule type" value="Genomic_DNA"/>
</dbReference>
<reference evidence="2 3" key="1">
    <citation type="submission" date="2016-10" db="EMBL/GenBank/DDBJ databases">
        <authorList>
            <person name="de Groot N.N."/>
        </authorList>
    </citation>
    <scope>NUCLEOTIDE SEQUENCE [LARGE SCALE GENOMIC DNA]</scope>
    <source>
        <strain evidence="2 3">DSM 9236</strain>
    </source>
</reference>
<dbReference type="GO" id="GO:0006508">
    <property type="term" value="P:proteolysis"/>
    <property type="evidence" value="ECO:0007669"/>
    <property type="project" value="InterPro"/>
</dbReference>